<gene>
    <name evidence="2" type="ORF">PR048_007247</name>
</gene>
<organism evidence="2 3">
    <name type="scientific">Dryococelus australis</name>
    <dbReference type="NCBI Taxonomy" id="614101"/>
    <lineage>
        <taxon>Eukaryota</taxon>
        <taxon>Metazoa</taxon>
        <taxon>Ecdysozoa</taxon>
        <taxon>Arthropoda</taxon>
        <taxon>Hexapoda</taxon>
        <taxon>Insecta</taxon>
        <taxon>Pterygota</taxon>
        <taxon>Neoptera</taxon>
        <taxon>Polyneoptera</taxon>
        <taxon>Phasmatodea</taxon>
        <taxon>Verophasmatodea</taxon>
        <taxon>Anareolatae</taxon>
        <taxon>Phasmatidae</taxon>
        <taxon>Eurycanthinae</taxon>
        <taxon>Dryococelus</taxon>
    </lineage>
</organism>
<proteinExistence type="predicted"/>
<reference evidence="2 3" key="1">
    <citation type="submission" date="2023-02" db="EMBL/GenBank/DDBJ databases">
        <title>LHISI_Scaffold_Assembly.</title>
        <authorList>
            <person name="Stuart O.P."/>
            <person name="Cleave R."/>
            <person name="Magrath M.J.L."/>
            <person name="Mikheyev A.S."/>
        </authorList>
    </citation>
    <scope>NUCLEOTIDE SEQUENCE [LARGE SCALE GENOMIC DNA]</scope>
    <source>
        <strain evidence="2">Daus_M_001</strain>
        <tissue evidence="2">Leg muscle</tissue>
    </source>
</reference>
<comment type="caution">
    <text evidence="2">The sequence shown here is derived from an EMBL/GenBank/DDBJ whole genome shotgun (WGS) entry which is preliminary data.</text>
</comment>
<protein>
    <submittedName>
        <fullName evidence="2">Uncharacterized protein</fullName>
    </submittedName>
</protein>
<keyword evidence="3" id="KW-1185">Reference proteome</keyword>
<sequence>MDPRVQGQEARGRYGRQLRSHLAPHRPYAQDVQCLRPNAELGQTTRLPPPKTYWFRFPAGAAPEFSHVGIVQDDTAGRRGFLGDLPLPHPPLHSCDKIGVPHVYTEVTFAIVSQLIIDVLDVSGPIGDLQGKKYECHTARGGGGVIMAERLSGSPLTRAIRVQSPDGPLQILACRNHPGRCRWSAGLLRDRPFPLPLHTSITLICSQVLDVKSRPNLFTSLHCISTVSNSVHGDKFKSLLLQRRQRQTGEAVLLMWSYQFCHWVSETLTKGLESDWFPACCDTIPVGWHTIDSNAIYTPRPLSLPSLAAGVVSGFDGGTQYSVTPTFCLRDLLNYTWLGPTAVKCRKCTRVSSLACPEIIPLVRPQSLSGKRGKCFQRRHVAYPPFNSLFSPARSSVATPLTSLESPCRRSLKKSPKYVRSRANCFPYFLFVPIELRSSPYLAHIPNTNYPFSAPVLLQSRRGRGGVVVRLLASDHSEPGSIPGGVTPWIFACGNRTERCRLSAGFYRGSPVSPRHCIPVLLHTHLASPSAALKTSTLRAVKFSSLTHSSPVAA</sequence>
<evidence type="ECO:0000313" key="2">
    <source>
        <dbReference type="EMBL" id="KAJ8894583.1"/>
    </source>
</evidence>
<evidence type="ECO:0000313" key="3">
    <source>
        <dbReference type="Proteomes" id="UP001159363"/>
    </source>
</evidence>
<dbReference type="Proteomes" id="UP001159363">
    <property type="component" value="Chromosome 2"/>
</dbReference>
<feature type="region of interest" description="Disordered" evidence="1">
    <location>
        <begin position="1"/>
        <end position="20"/>
    </location>
</feature>
<evidence type="ECO:0000256" key="1">
    <source>
        <dbReference type="SAM" id="MobiDB-lite"/>
    </source>
</evidence>
<accession>A0ABQ9ID47</accession>
<name>A0ABQ9ID47_9NEOP</name>
<dbReference type="EMBL" id="JARBHB010000002">
    <property type="protein sequence ID" value="KAJ8894583.1"/>
    <property type="molecule type" value="Genomic_DNA"/>
</dbReference>